<comment type="function">
    <text evidence="7">Plays an important role in the control of DNA replication and the maintenance of replication fork stability.</text>
</comment>
<evidence type="ECO:0000256" key="4">
    <source>
        <dbReference type="ARBA" id="ARBA00022880"/>
    </source>
</evidence>
<accession>A0A2J6QXA2</accession>
<dbReference type="GO" id="GO:0006974">
    <property type="term" value="P:DNA damage response"/>
    <property type="evidence" value="ECO:0007669"/>
    <property type="project" value="UniProtKB-KW"/>
</dbReference>
<evidence type="ECO:0000313" key="10">
    <source>
        <dbReference type="EMBL" id="PMD30882.1"/>
    </source>
</evidence>
<dbReference type="OrthoDB" id="437078at2759"/>
<evidence type="ECO:0000256" key="2">
    <source>
        <dbReference type="ARBA" id="ARBA00006075"/>
    </source>
</evidence>
<keyword evidence="5 7" id="KW-0539">Nucleus</keyword>
<dbReference type="InterPro" id="IPR012923">
    <property type="entry name" value="Csm3"/>
</dbReference>
<evidence type="ECO:0000256" key="7">
    <source>
        <dbReference type="RuleBase" id="RU366049"/>
    </source>
</evidence>
<dbReference type="GO" id="GO:0043111">
    <property type="term" value="P:replication fork arrest"/>
    <property type="evidence" value="ECO:0007669"/>
    <property type="project" value="TreeGrafter"/>
</dbReference>
<feature type="compositionally biased region" description="Acidic residues" evidence="8">
    <location>
        <begin position="214"/>
        <end position="223"/>
    </location>
</feature>
<comment type="similarity">
    <text evidence="2 7">Belongs to the CSM3 family.</text>
</comment>
<feature type="compositionally biased region" description="Basic and acidic residues" evidence="8">
    <location>
        <begin position="182"/>
        <end position="192"/>
    </location>
</feature>
<evidence type="ECO:0000256" key="3">
    <source>
        <dbReference type="ARBA" id="ARBA00022763"/>
    </source>
</evidence>
<dbReference type="STRING" id="1149755.A0A2J6QXA2"/>
<dbReference type="GO" id="GO:0000076">
    <property type="term" value="P:DNA replication checkpoint signaling"/>
    <property type="evidence" value="ECO:0007669"/>
    <property type="project" value="UniProtKB-UniRule"/>
</dbReference>
<feature type="region of interest" description="Disordered" evidence="8">
    <location>
        <begin position="165"/>
        <end position="264"/>
    </location>
</feature>
<dbReference type="PANTHER" id="PTHR13220:SF11">
    <property type="entry name" value="TIMELESS-INTERACTING PROTEIN"/>
    <property type="match status" value="1"/>
</dbReference>
<dbReference type="InterPro" id="IPR040038">
    <property type="entry name" value="TIPIN/Csm3/Swi3"/>
</dbReference>
<feature type="compositionally biased region" description="Basic and acidic residues" evidence="8">
    <location>
        <begin position="199"/>
        <end position="208"/>
    </location>
</feature>
<keyword evidence="6 7" id="KW-0131">Cell cycle</keyword>
<evidence type="ECO:0000256" key="8">
    <source>
        <dbReference type="SAM" id="MobiDB-lite"/>
    </source>
</evidence>
<dbReference type="GO" id="GO:0003677">
    <property type="term" value="F:DNA binding"/>
    <property type="evidence" value="ECO:0007669"/>
    <property type="project" value="TreeGrafter"/>
</dbReference>
<dbReference type="PANTHER" id="PTHR13220">
    <property type="entry name" value="TIMELESS INTERACTING-RELATED"/>
    <property type="match status" value="1"/>
</dbReference>
<protein>
    <recommendedName>
        <fullName evidence="7">Chromosome segregation in meiosis protein</fullName>
    </recommendedName>
</protein>
<dbReference type="EMBL" id="KZ613965">
    <property type="protein sequence ID" value="PMD30882.1"/>
    <property type="molecule type" value="Genomic_DNA"/>
</dbReference>
<organism evidence="10 11">
    <name type="scientific">Hyaloscypha variabilis (strain UAMH 11265 / GT02V1 / F)</name>
    <name type="common">Meliniomyces variabilis</name>
    <dbReference type="NCBI Taxonomy" id="1149755"/>
    <lineage>
        <taxon>Eukaryota</taxon>
        <taxon>Fungi</taxon>
        <taxon>Dikarya</taxon>
        <taxon>Ascomycota</taxon>
        <taxon>Pezizomycotina</taxon>
        <taxon>Leotiomycetes</taxon>
        <taxon>Helotiales</taxon>
        <taxon>Hyaloscyphaceae</taxon>
        <taxon>Hyaloscypha</taxon>
        <taxon>Hyaloscypha variabilis</taxon>
    </lineage>
</organism>
<keyword evidence="4" id="KW-0236">DNA replication inhibitor</keyword>
<proteinExistence type="inferred from homology"/>
<evidence type="ECO:0000256" key="6">
    <source>
        <dbReference type="ARBA" id="ARBA00023306"/>
    </source>
</evidence>
<dbReference type="Proteomes" id="UP000235786">
    <property type="component" value="Unassembled WGS sequence"/>
</dbReference>
<feature type="compositionally biased region" description="Polar residues" evidence="8">
    <location>
        <begin position="240"/>
        <end position="253"/>
    </location>
</feature>
<keyword evidence="3 7" id="KW-0227">DNA damage</keyword>
<keyword evidence="11" id="KW-1185">Reference proteome</keyword>
<evidence type="ECO:0000259" key="9">
    <source>
        <dbReference type="Pfam" id="PF07962"/>
    </source>
</evidence>
<dbReference type="GO" id="GO:0031298">
    <property type="term" value="C:replication fork protection complex"/>
    <property type="evidence" value="ECO:0007669"/>
    <property type="project" value="TreeGrafter"/>
</dbReference>
<gene>
    <name evidence="10" type="ORF">L207DRAFT_573342</name>
</gene>
<evidence type="ECO:0000313" key="11">
    <source>
        <dbReference type="Proteomes" id="UP000235786"/>
    </source>
</evidence>
<evidence type="ECO:0000256" key="1">
    <source>
        <dbReference type="ARBA" id="ARBA00004123"/>
    </source>
</evidence>
<name>A0A2J6QXA2_HYAVF</name>
<dbReference type="GO" id="GO:0031297">
    <property type="term" value="P:replication fork processing"/>
    <property type="evidence" value="ECO:0007669"/>
    <property type="project" value="UniProtKB-UniRule"/>
</dbReference>
<comment type="subcellular location">
    <subcellularLocation>
        <location evidence="1 7">Nucleus</location>
    </subcellularLocation>
</comment>
<evidence type="ECO:0000256" key="5">
    <source>
        <dbReference type="ARBA" id="ARBA00023242"/>
    </source>
</evidence>
<dbReference type="AlphaFoldDB" id="A0A2J6QXA2"/>
<sequence length="318" mass="35588">MSTSVTSRPLPTDGPTAGGDELDDLFNYDVDDIDDPFSENYVVPGSKERAKEAAAKAKADADLGIDRKLEITRAPRAPRVKLDEDRLLSANGIPKLRAKAKHHLKFKGRGHEYSDASRLLSFYQLWLDDLFPKARFLDALAMVEKTGHKKRMQMMRMEWINEGKPHSSVHEDSLFDEPAPPAREDGEREKTAPRVAPIFEKRASERPRTPVADTEADADDDIYDATPRPRRQQPVEEPVSQTDSLFGGETQSIFGPAKTIAEDGPDEDELDALMADFDEEAIQRDLQPTAAPTRPVAAVTQEIDEDELEAMAEMDDMW</sequence>
<feature type="region of interest" description="Disordered" evidence="8">
    <location>
        <begin position="1"/>
        <end position="22"/>
    </location>
</feature>
<reference evidence="10 11" key="1">
    <citation type="submission" date="2016-04" db="EMBL/GenBank/DDBJ databases">
        <title>A degradative enzymes factory behind the ericoid mycorrhizal symbiosis.</title>
        <authorList>
            <consortium name="DOE Joint Genome Institute"/>
            <person name="Martino E."/>
            <person name="Morin E."/>
            <person name="Grelet G."/>
            <person name="Kuo A."/>
            <person name="Kohler A."/>
            <person name="Daghino S."/>
            <person name="Barry K."/>
            <person name="Choi C."/>
            <person name="Cichocki N."/>
            <person name="Clum A."/>
            <person name="Copeland A."/>
            <person name="Hainaut M."/>
            <person name="Haridas S."/>
            <person name="Labutti K."/>
            <person name="Lindquist E."/>
            <person name="Lipzen A."/>
            <person name="Khouja H.-R."/>
            <person name="Murat C."/>
            <person name="Ohm R."/>
            <person name="Olson A."/>
            <person name="Spatafora J."/>
            <person name="Veneault-Fourrey C."/>
            <person name="Henrissat B."/>
            <person name="Grigoriev I."/>
            <person name="Martin F."/>
            <person name="Perotto S."/>
        </authorList>
    </citation>
    <scope>NUCLEOTIDE SEQUENCE [LARGE SCALE GENOMIC DNA]</scope>
    <source>
        <strain evidence="10 11">F</strain>
    </source>
</reference>
<dbReference type="Pfam" id="PF07962">
    <property type="entry name" value="Swi3"/>
    <property type="match status" value="1"/>
</dbReference>
<feature type="domain" description="Chromosome segregation in meiosis protein 3" evidence="9">
    <location>
        <begin position="81"/>
        <end position="163"/>
    </location>
</feature>